<reference evidence="3 4" key="1">
    <citation type="submission" date="2009-01" db="EMBL/GenBank/DDBJ databases">
        <authorList>
            <person name="Qin X."/>
            <person name="Bachman B."/>
            <person name="Battles P."/>
            <person name="Bell A."/>
            <person name="Bess C."/>
            <person name="Bickham C."/>
            <person name="Chaboub L."/>
            <person name="Chen D."/>
            <person name="Coyle M."/>
            <person name="Deiros D.R."/>
            <person name="Dinh H."/>
            <person name="Forbes L."/>
            <person name="Fowler G."/>
            <person name="Francisco L."/>
            <person name="Fu Q."/>
            <person name="Gubbala S."/>
            <person name="Hale W."/>
            <person name="Han Y."/>
            <person name="Hemphill L."/>
            <person name="Highlander S.K."/>
            <person name="Hirani K."/>
            <person name="Hogues M."/>
            <person name="Jackson L."/>
            <person name="Jakkamsetti A."/>
            <person name="Javaid M."/>
            <person name="Jiang H."/>
            <person name="Korchina V."/>
            <person name="Kovar C."/>
            <person name="Lara F."/>
            <person name="Lee S."/>
            <person name="Mata R."/>
            <person name="Mathew T."/>
            <person name="Moen C."/>
            <person name="Morales K."/>
            <person name="Munidasa M."/>
            <person name="Nazareth L."/>
            <person name="Ngo R."/>
            <person name="Nguyen L."/>
            <person name="Okwuonu G."/>
            <person name="Ongeri F."/>
            <person name="Patil S."/>
            <person name="Petrosino J."/>
            <person name="Pham C."/>
            <person name="Pham P."/>
            <person name="Pu L.-L."/>
            <person name="Puazo M."/>
            <person name="Raj R."/>
            <person name="Reid J."/>
            <person name="Rouhana J."/>
            <person name="Saada N."/>
            <person name="Shang Y."/>
            <person name="Simmons D."/>
            <person name="Thornton R."/>
            <person name="Warren J."/>
            <person name="Weissenberger G."/>
            <person name="Zhang J."/>
            <person name="Zhang L."/>
            <person name="Zhou C."/>
            <person name="Zhu D."/>
            <person name="Muzny D."/>
            <person name="Worley K."/>
            <person name="Gibbs R."/>
        </authorList>
    </citation>
    <scope>NUCLEOTIDE SEQUENCE [LARGE SCALE GENOMIC DNA]</scope>
    <source>
        <strain evidence="4">ATCC 8290 / DSM 20176 / CCUG 30140 / JCM 1155 / KCTC 3500 / NBRC 15886 / NCIMB 8040 / NRRL B-1843 / 9</strain>
    </source>
</reference>
<dbReference type="AlphaFoldDB" id="C0XGT9"/>
<accession>C0XGT9</accession>
<gene>
    <name evidence="3" type="ORF">HMPREF0519_0450</name>
</gene>
<feature type="region of interest" description="Disordered" evidence="1">
    <location>
        <begin position="109"/>
        <end position="156"/>
    </location>
</feature>
<dbReference type="PATRIC" id="fig|1423757.3.peg.2670"/>
<proteinExistence type="predicted"/>
<evidence type="ECO:0000259" key="2">
    <source>
        <dbReference type="Pfam" id="PF22479"/>
    </source>
</evidence>
<dbReference type="HOGENOM" id="CLU_140959_0_0_9"/>
<organism evidence="3 4">
    <name type="scientific">Lentilactobacillus hilgardii (strain ATCC 8290 / DSM 20176 / CCUG 30140 / JCM 1155 / KCTC 3500 / NBRC 15886 / NCIMB 8040 / NRRL B-1843 / 9)</name>
    <dbReference type="NCBI Taxonomy" id="1423757"/>
    <lineage>
        <taxon>Bacteria</taxon>
        <taxon>Bacillati</taxon>
        <taxon>Bacillota</taxon>
        <taxon>Bacilli</taxon>
        <taxon>Lactobacillales</taxon>
        <taxon>Lactobacillaceae</taxon>
        <taxon>Lentilactobacillus</taxon>
    </lineage>
</organism>
<dbReference type="EMBL" id="ACGP01000089">
    <property type="protein sequence ID" value="EEI25410.1"/>
    <property type="molecule type" value="Genomic_DNA"/>
</dbReference>
<sequence length="156" mass="17922">MSLRDKLIVNKDSLPEDFTLSSGTDDFELILFYRPRYDNFYFDLYDANGEPLIKGEKLVYGMPLWNINDARLPTETIIPMDESGIETDVSWDNFQESVFLYYDDLDPSLTDPDYSDNSDDENDDLTDEDDSDDSLIEDEPQDDNNPYALPNGGESL</sequence>
<dbReference type="SMR" id="C0XGT9"/>
<feature type="compositionally biased region" description="Acidic residues" evidence="1">
    <location>
        <begin position="113"/>
        <end position="142"/>
    </location>
</feature>
<dbReference type="Pfam" id="PF22479">
    <property type="entry name" value="Pam3_gp18"/>
    <property type="match status" value="1"/>
</dbReference>
<evidence type="ECO:0000313" key="3">
    <source>
        <dbReference type="EMBL" id="EEI25410.1"/>
    </source>
</evidence>
<evidence type="ECO:0000256" key="1">
    <source>
        <dbReference type="SAM" id="MobiDB-lite"/>
    </source>
</evidence>
<comment type="caution">
    <text evidence="3">The sequence shown here is derived from an EMBL/GenBank/DDBJ whole genome shotgun (WGS) entry which is preliminary data.</text>
</comment>
<dbReference type="Proteomes" id="UP000003752">
    <property type="component" value="Unassembled WGS sequence"/>
</dbReference>
<feature type="domain" description="Cyanophage baseplate Pam3 plug gp18" evidence="2">
    <location>
        <begin position="9"/>
        <end position="104"/>
    </location>
</feature>
<protein>
    <recommendedName>
        <fullName evidence="2">Cyanophage baseplate Pam3 plug gp18 domain-containing protein</fullName>
    </recommendedName>
</protein>
<name>C0XGT9_LENH9</name>
<keyword evidence="4" id="KW-1185">Reference proteome</keyword>
<dbReference type="RefSeq" id="WP_003635316.1">
    <property type="nucleotide sequence ID" value="NZ_AZDF01000009.1"/>
</dbReference>
<evidence type="ECO:0000313" key="4">
    <source>
        <dbReference type="Proteomes" id="UP000003752"/>
    </source>
</evidence>
<dbReference type="InterPro" id="IPR054252">
    <property type="entry name" value="Pam3_gp18"/>
</dbReference>